<dbReference type="Gene3D" id="3.40.50.10390">
    <property type="entry name" value="Gingipain r, domain 1"/>
    <property type="match status" value="1"/>
</dbReference>
<feature type="domain" description="Gingipain" evidence="3">
    <location>
        <begin position="400"/>
        <end position="765"/>
    </location>
</feature>
<accession>A0A239IUH9</accession>
<dbReference type="InterPro" id="IPR001769">
    <property type="entry name" value="Gingipain"/>
</dbReference>
<dbReference type="OrthoDB" id="9809780at2"/>
<organism evidence="4 5">
    <name type="scientific">Ekhidna lutea</name>
    <dbReference type="NCBI Taxonomy" id="447679"/>
    <lineage>
        <taxon>Bacteria</taxon>
        <taxon>Pseudomonadati</taxon>
        <taxon>Bacteroidota</taxon>
        <taxon>Cytophagia</taxon>
        <taxon>Cytophagales</taxon>
        <taxon>Reichenbachiellaceae</taxon>
        <taxon>Ekhidna</taxon>
    </lineage>
</organism>
<evidence type="ECO:0000313" key="4">
    <source>
        <dbReference type="EMBL" id="SNS96074.1"/>
    </source>
</evidence>
<evidence type="ECO:0000313" key="5">
    <source>
        <dbReference type="Proteomes" id="UP000198393"/>
    </source>
</evidence>
<dbReference type="Pfam" id="PF01364">
    <property type="entry name" value="Peptidase_C25"/>
    <property type="match status" value="1"/>
</dbReference>
<keyword evidence="1 2" id="KW-0732">Signal</keyword>
<dbReference type="Gene3D" id="3.40.50.1460">
    <property type="match status" value="1"/>
</dbReference>
<name>A0A239IUH9_EKHLU</name>
<gene>
    <name evidence="4" type="ORF">SAMN05421640_1785</name>
</gene>
<feature type="chain" id="PRO_5012218566" evidence="2">
    <location>
        <begin position="29"/>
        <end position="1120"/>
    </location>
</feature>
<dbReference type="GO" id="GO:0008234">
    <property type="term" value="F:cysteine-type peptidase activity"/>
    <property type="evidence" value="ECO:0007669"/>
    <property type="project" value="InterPro"/>
</dbReference>
<feature type="signal peptide" evidence="2">
    <location>
        <begin position="1"/>
        <end position="28"/>
    </location>
</feature>
<protein>
    <submittedName>
        <fullName evidence="4">Peptidase family C25</fullName>
    </submittedName>
</protein>
<dbReference type="Proteomes" id="UP000198393">
    <property type="component" value="Unassembled WGS sequence"/>
</dbReference>
<evidence type="ECO:0000256" key="1">
    <source>
        <dbReference type="ARBA" id="ARBA00022729"/>
    </source>
</evidence>
<dbReference type="InterPro" id="IPR029030">
    <property type="entry name" value="Caspase-like_dom_sf"/>
</dbReference>
<evidence type="ECO:0000259" key="3">
    <source>
        <dbReference type="Pfam" id="PF01364"/>
    </source>
</evidence>
<dbReference type="InterPro" id="IPR029031">
    <property type="entry name" value="Gingipain_N_sf"/>
</dbReference>
<sequence>MKHTFYIAMWRFISLLVLACGTMQSARAQSSVLASGNWYKVGITETGIYKIDRNTLDVLGVPSSVNPKKIKIYGNGIKGVLPQSNAEDRPVDLVENAVFLSGQNDGSFDQNDYLLFYGIGPDKETWTESGFQYQKNFYSDTSFYFMQVDGADGKRISTKENAEGIVDQTISTFDDFVVFEEDENNLISSGRGWYGETLSSGESQTFSHQLTGLNSNVELTLSGVSQSSEDATFDVSINNSLIGSMPIDKVPDGPGTTYSIKARQETQSFSFSTTDSFDLKIAFDGNASGERGFIDYYFLTFRRNLQLYGNETDFRWSGNVGERLRYEINNAEGVKIWDVTNPVNIKEQGYNLSGNKAVFLSQSESIEEYVVFEGADFPTPFVIGKISNQNLRGETNYDAVIVSHPSFLAEAESLSQFHQTHDGLSVLTVTTKQVYNEFSSGRQDVSAIRDYVRHVYDHGGRLKYLLLFGDCSYDYKDRVSNNTNLVPTYESRQSFHPIFSYSSDDYFGFLESDEGVWEETVSGDHTLEIGVGRLPAKTKGEAQALVDKIIYYSTSPNTLGKWRGEITYVADDGDGNVHARHVEDLSELIDTTYALYNINKLLLDAFEQESSGSSEKSPQAKAALKTRIKNGTFSINFIGHGNERLWMEEQIFTTADIEELTNRNKLPIFVTATCEFGRYDDPIRTSGAEELLLLEQGGAIALLTTSRPVFASTNFSLNRAFHENIFRKESNINLRLGDVIRLTKNEGLEGPVNRNFTLLGDPMMMPAYPKLDIIINETGQQLDTLSALEEITLTGQVHKNGSIFETFNGKLSIGIFDTEQAFITKGQESAPYSYELRTNAIFRGESSVLEGNFSFSFIVPKNISYQFKNGKMSLYAWDPNSNLDAGGSSRDFVIGGTSGQPATDLNPPLISAYINDRSFKNGATVGDSPLFIADLEDESGITTTSIGVIEGITLNLNSEEFNLNGFYTANVDDFKGGTVVFPLQDLEPGNYAATIKVWDTHNNASEETIDFKVSDEPILFIYNPIVYPNPVIGSTTFAFEHDREDEDLFITTIVYGPRGEIISKREQLIENSQRRIEIPWNATTNSGEALRQGVYYSRMIIRSRLDGAMKEITQKLVIQN</sequence>
<proteinExistence type="predicted"/>
<dbReference type="EMBL" id="FZPD01000003">
    <property type="protein sequence ID" value="SNS96074.1"/>
    <property type="molecule type" value="Genomic_DNA"/>
</dbReference>
<dbReference type="SUPFAM" id="SSF52129">
    <property type="entry name" value="Caspase-like"/>
    <property type="match status" value="1"/>
</dbReference>
<dbReference type="RefSeq" id="WP_144017375.1">
    <property type="nucleotide sequence ID" value="NZ_FZPD01000003.1"/>
</dbReference>
<dbReference type="CDD" id="cd02258">
    <property type="entry name" value="Peptidase_C25_N"/>
    <property type="match status" value="1"/>
</dbReference>
<dbReference type="GO" id="GO:0006508">
    <property type="term" value="P:proteolysis"/>
    <property type="evidence" value="ECO:0007669"/>
    <property type="project" value="InterPro"/>
</dbReference>
<evidence type="ECO:0000256" key="2">
    <source>
        <dbReference type="SAM" id="SignalP"/>
    </source>
</evidence>
<keyword evidence="5" id="KW-1185">Reference proteome</keyword>
<dbReference type="AlphaFoldDB" id="A0A239IUH9"/>
<dbReference type="NCBIfam" id="NF033707">
    <property type="entry name" value="T9SS_sortase"/>
    <property type="match status" value="1"/>
</dbReference>
<reference evidence="4 5" key="1">
    <citation type="submission" date="2017-06" db="EMBL/GenBank/DDBJ databases">
        <authorList>
            <person name="Kim H.J."/>
            <person name="Triplett B.A."/>
        </authorList>
    </citation>
    <scope>NUCLEOTIDE SEQUENCE [LARGE SCALE GENOMIC DNA]</scope>
    <source>
        <strain evidence="4 5">DSM 19307</strain>
    </source>
</reference>